<dbReference type="Pfam" id="PF06841">
    <property type="entry name" value="Phage_T4_gp19"/>
    <property type="match status" value="1"/>
</dbReference>
<evidence type="ECO:0000313" key="1">
    <source>
        <dbReference type="EMBL" id="SNS15970.1"/>
    </source>
</evidence>
<dbReference type="GO" id="GO:0005198">
    <property type="term" value="F:structural molecule activity"/>
    <property type="evidence" value="ECO:0007669"/>
    <property type="project" value="InterPro"/>
</dbReference>
<dbReference type="Proteomes" id="UP000198379">
    <property type="component" value="Unassembled WGS sequence"/>
</dbReference>
<dbReference type="NCBIfam" id="TIGR02241">
    <property type="entry name" value="conserved hypothetical phage tail region protein"/>
    <property type="match status" value="1"/>
</dbReference>
<reference evidence="1 2" key="1">
    <citation type="submission" date="2017-06" db="EMBL/GenBank/DDBJ databases">
        <authorList>
            <person name="Kim H.J."/>
            <person name="Triplett B.A."/>
        </authorList>
    </citation>
    <scope>NUCLEOTIDE SEQUENCE [LARGE SCALE GENOMIC DNA]</scope>
    <source>
        <strain evidence="1 2">DSM 25597</strain>
    </source>
</reference>
<organism evidence="1 2">
    <name type="scientific">Dokdonia pacifica</name>
    <dbReference type="NCBI Taxonomy" id="1627892"/>
    <lineage>
        <taxon>Bacteria</taxon>
        <taxon>Pseudomonadati</taxon>
        <taxon>Bacteroidota</taxon>
        <taxon>Flavobacteriia</taxon>
        <taxon>Flavobacteriales</taxon>
        <taxon>Flavobacteriaceae</taxon>
        <taxon>Dokdonia</taxon>
    </lineage>
</organism>
<dbReference type="PANTHER" id="PTHR38009">
    <property type="entry name" value="CONSERVED HYPOTHETICAL PHAGE TAIL PROTEIN"/>
    <property type="match status" value="1"/>
</dbReference>
<name>A0A239C781_9FLAO</name>
<dbReference type="RefSeq" id="WP_089373159.1">
    <property type="nucleotide sequence ID" value="NZ_BMEP01000004.1"/>
</dbReference>
<keyword evidence="2" id="KW-1185">Reference proteome</keyword>
<proteinExistence type="predicted"/>
<accession>A0A239C781</accession>
<gene>
    <name evidence="1" type="ORF">SAMN06265376_107161</name>
</gene>
<dbReference type="PANTHER" id="PTHR38009:SF1">
    <property type="entry name" value="CONSERVED HYPOTHETICAL PHAGE TAIL PROTEIN"/>
    <property type="match status" value="1"/>
</dbReference>
<dbReference type="OrthoDB" id="73314at2"/>
<protein>
    <submittedName>
        <fullName evidence="1">Conserved hypothetical phage tail region protein</fullName>
    </submittedName>
</protein>
<sequence>MNEYPLVKFSFQVDWGGTQIGFQEVSGLDIEVEPIEYRQGASPDFTKIKMPGMTKFSNITLKRGSFKGDNEYFDWFNSIQLNTVERRTLTISLLDDTGAPAITWKVNKAFPIKVQSTDLKAEGNEVAVESIEIAHEGLVIENS</sequence>
<evidence type="ECO:0000313" key="2">
    <source>
        <dbReference type="Proteomes" id="UP000198379"/>
    </source>
</evidence>
<dbReference type="AlphaFoldDB" id="A0A239C781"/>
<dbReference type="InterPro" id="IPR010667">
    <property type="entry name" value="Phage_T4_Gp19"/>
</dbReference>
<dbReference type="EMBL" id="FZNY01000007">
    <property type="protein sequence ID" value="SNS15970.1"/>
    <property type="molecule type" value="Genomic_DNA"/>
</dbReference>
<dbReference type="InterPro" id="IPR011747">
    <property type="entry name" value="CHP02241"/>
</dbReference>